<feature type="compositionally biased region" description="Low complexity" evidence="2">
    <location>
        <begin position="114"/>
        <end position="132"/>
    </location>
</feature>
<keyword evidence="1" id="KW-0862">Zinc</keyword>
<reference evidence="4" key="1">
    <citation type="journal article" date="2013" name="Genome Biol.">
        <title>Reference genomes and transcriptomes of Nicotiana sylvestris and Nicotiana tomentosiformis.</title>
        <authorList>
            <person name="Sierro N."/>
            <person name="Battey J.N."/>
            <person name="Ouadi S."/>
            <person name="Bovet L."/>
            <person name="Goepfert S."/>
            <person name="Bakaher N."/>
            <person name="Peitsch M.C."/>
            <person name="Ivanov N.V."/>
        </authorList>
    </citation>
    <scope>NUCLEOTIDE SEQUENCE [LARGE SCALE GENOMIC DNA]</scope>
</reference>
<feature type="region of interest" description="Disordered" evidence="2">
    <location>
        <begin position="1"/>
        <end position="74"/>
    </location>
</feature>
<evidence type="ECO:0000256" key="2">
    <source>
        <dbReference type="SAM" id="MobiDB-lite"/>
    </source>
</evidence>
<dbReference type="GO" id="GO:0008270">
    <property type="term" value="F:zinc ion binding"/>
    <property type="evidence" value="ECO:0007669"/>
    <property type="project" value="UniProtKB-KW"/>
</dbReference>
<gene>
    <name evidence="5" type="primary">LOC104228339</name>
</gene>
<protein>
    <submittedName>
        <fullName evidence="5">Uncharacterized protein LOC104228339</fullName>
    </submittedName>
</protein>
<proteinExistence type="predicted"/>
<evidence type="ECO:0000259" key="3">
    <source>
        <dbReference type="PROSITE" id="PS50158"/>
    </source>
</evidence>
<evidence type="ECO:0000313" key="4">
    <source>
        <dbReference type="Proteomes" id="UP000189701"/>
    </source>
</evidence>
<dbReference type="AlphaFoldDB" id="A0A1U7WGK8"/>
<reference evidence="5" key="2">
    <citation type="submission" date="2025-08" db="UniProtKB">
        <authorList>
            <consortium name="RefSeq"/>
        </authorList>
    </citation>
    <scope>IDENTIFICATION</scope>
    <source>
        <tissue evidence="5">Leaf</tissue>
    </source>
</reference>
<keyword evidence="4" id="KW-1185">Reference proteome</keyword>
<feature type="compositionally biased region" description="Basic and acidic residues" evidence="2">
    <location>
        <begin position="9"/>
        <end position="23"/>
    </location>
</feature>
<evidence type="ECO:0000313" key="5">
    <source>
        <dbReference type="RefSeq" id="XP_009779087.1"/>
    </source>
</evidence>
<dbReference type="PROSITE" id="PS50158">
    <property type="entry name" value="ZF_CCHC"/>
    <property type="match status" value="1"/>
</dbReference>
<feature type="domain" description="CCHC-type" evidence="3">
    <location>
        <begin position="90"/>
        <end position="103"/>
    </location>
</feature>
<name>A0A1U7WGK8_NICSY</name>
<keyword evidence="1" id="KW-0479">Metal-binding</keyword>
<evidence type="ECO:0000256" key="1">
    <source>
        <dbReference type="PROSITE-ProRule" id="PRU00047"/>
    </source>
</evidence>
<organism evidence="4 5">
    <name type="scientific">Nicotiana sylvestris</name>
    <name type="common">Wood tobacco</name>
    <name type="synonym">South American tobacco</name>
    <dbReference type="NCBI Taxonomy" id="4096"/>
    <lineage>
        <taxon>Eukaryota</taxon>
        <taxon>Viridiplantae</taxon>
        <taxon>Streptophyta</taxon>
        <taxon>Embryophyta</taxon>
        <taxon>Tracheophyta</taxon>
        <taxon>Spermatophyta</taxon>
        <taxon>Magnoliopsida</taxon>
        <taxon>eudicotyledons</taxon>
        <taxon>Gunneridae</taxon>
        <taxon>Pentapetalae</taxon>
        <taxon>asterids</taxon>
        <taxon>lamiids</taxon>
        <taxon>Solanales</taxon>
        <taxon>Solanaceae</taxon>
        <taxon>Nicotianoideae</taxon>
        <taxon>Nicotianeae</taxon>
        <taxon>Nicotiana</taxon>
    </lineage>
</organism>
<dbReference type="OrthoDB" id="1751882at2759"/>
<dbReference type="RefSeq" id="XP_009779087.1">
    <property type="nucleotide sequence ID" value="XM_009780785.1"/>
</dbReference>
<sequence length="132" mass="14753">MVAFSQATENRKLKNRMEREGNIKARSTGNMGQSLGPIQQQWSRFRPGQGNRRSHQRDRSGGRSQQQQRSLCPRCGNMHSGIYYMELHICYGCGMRGHIQRHCHVSRQGAGRGTTQPSSPAAATSLAPSQLE</sequence>
<feature type="compositionally biased region" description="Polar residues" evidence="2">
    <location>
        <begin position="25"/>
        <end position="43"/>
    </location>
</feature>
<dbReference type="Proteomes" id="UP000189701">
    <property type="component" value="Unplaced"/>
</dbReference>
<feature type="non-terminal residue" evidence="5">
    <location>
        <position position="132"/>
    </location>
</feature>
<dbReference type="GO" id="GO:0003676">
    <property type="term" value="F:nucleic acid binding"/>
    <property type="evidence" value="ECO:0007669"/>
    <property type="project" value="InterPro"/>
</dbReference>
<keyword evidence="1" id="KW-0863">Zinc-finger</keyword>
<accession>A0A1U7WGK8</accession>
<feature type="region of interest" description="Disordered" evidence="2">
    <location>
        <begin position="107"/>
        <end position="132"/>
    </location>
</feature>
<dbReference type="InterPro" id="IPR001878">
    <property type="entry name" value="Znf_CCHC"/>
</dbReference>